<dbReference type="RefSeq" id="WP_017451538.1">
    <property type="nucleotide sequence ID" value="NZ_CP008956.1"/>
</dbReference>
<name>A0A6M3ZU41_9BURK</name>
<dbReference type="InterPro" id="IPR013658">
    <property type="entry name" value="SGL"/>
</dbReference>
<dbReference type="InterPro" id="IPR051262">
    <property type="entry name" value="SMP-30/CGR1_Lactonase"/>
</dbReference>
<protein>
    <submittedName>
        <fullName evidence="5">Gluconolactonase</fullName>
    </submittedName>
</protein>
<dbReference type="Pfam" id="PF08450">
    <property type="entry name" value="SGL"/>
    <property type="match status" value="1"/>
</dbReference>
<dbReference type="Proteomes" id="UP000501648">
    <property type="component" value="Chromosome"/>
</dbReference>
<evidence type="ECO:0000256" key="3">
    <source>
        <dbReference type="PIRSR" id="PIRSR605511-2"/>
    </source>
</evidence>
<dbReference type="AlphaFoldDB" id="A0A6M3ZU41"/>
<feature type="active site" description="Proton donor/acceptor" evidence="2">
    <location>
        <position position="242"/>
    </location>
</feature>
<dbReference type="Gene3D" id="2.120.10.30">
    <property type="entry name" value="TolB, C-terminal domain"/>
    <property type="match status" value="1"/>
</dbReference>
<dbReference type="PRINTS" id="PR01790">
    <property type="entry name" value="SMP30FAMILY"/>
</dbReference>
<evidence type="ECO:0000256" key="1">
    <source>
        <dbReference type="ARBA" id="ARBA00022801"/>
    </source>
</evidence>
<dbReference type="InterPro" id="IPR011042">
    <property type="entry name" value="6-blade_b-propeller_TolB-like"/>
</dbReference>
<dbReference type="InterPro" id="IPR005511">
    <property type="entry name" value="SMP-30"/>
</dbReference>
<organism evidence="5 6">
    <name type="scientific">Herbaspirillum rubrisubalbicans Os34</name>
    <dbReference type="NCBI Taxonomy" id="1235827"/>
    <lineage>
        <taxon>Bacteria</taxon>
        <taxon>Pseudomonadati</taxon>
        <taxon>Pseudomonadota</taxon>
        <taxon>Betaproteobacteria</taxon>
        <taxon>Burkholderiales</taxon>
        <taxon>Oxalobacteraceae</taxon>
        <taxon>Herbaspirillum</taxon>
    </lineage>
</organism>
<gene>
    <name evidence="5" type="ORF">C798_18120</name>
</gene>
<keyword evidence="3" id="KW-0862">Zinc</keyword>
<dbReference type="PANTHER" id="PTHR47572:SF4">
    <property type="entry name" value="LACTONASE DRP35"/>
    <property type="match status" value="1"/>
</dbReference>
<dbReference type="SUPFAM" id="SSF63829">
    <property type="entry name" value="Calcium-dependent phosphotriesterase"/>
    <property type="match status" value="1"/>
</dbReference>
<feature type="domain" description="SMP-30/Gluconolactonase/LRE-like region" evidence="4">
    <location>
        <begin position="42"/>
        <end position="297"/>
    </location>
</feature>
<evidence type="ECO:0000313" key="6">
    <source>
        <dbReference type="Proteomes" id="UP000501648"/>
    </source>
</evidence>
<feature type="binding site" evidence="3">
    <location>
        <position position="130"/>
    </location>
    <ligand>
        <name>substrate</name>
    </ligand>
</feature>
<evidence type="ECO:0000259" key="4">
    <source>
        <dbReference type="Pfam" id="PF08450"/>
    </source>
</evidence>
<dbReference type="EMBL" id="CP008956">
    <property type="protein sequence ID" value="QJQ02076.1"/>
    <property type="molecule type" value="Genomic_DNA"/>
</dbReference>
<sequence>MSAPSPSYVATAATPYEHLDPRFAALVVPSARLDCLHSGSRWTEGPVYLPATDEVIWSDIPNNRLMRWSEGAGAGTFRQPSDYNNGNTLDREGRIVGCLHGARAVVRTEHDGSRTVLASHWQGKRLNSPNDVVVKSDGSIWFTDPAYGIDSDYEGHKADSEIGGCHVYRIDGQSGQLTLVSDDFERPNGLAFSPDEKLLYIADTGRTHRPDGPHHIRVFEVGGDNRLGGGRVFATISPGLADGLRLDERGNVWTSAGDGVHCYAPDGSLLGKILVPEVVSNVCFGGPRNNRLFITATSSLYAIYLAVNGARRPR</sequence>
<dbReference type="GO" id="GO:0016787">
    <property type="term" value="F:hydrolase activity"/>
    <property type="evidence" value="ECO:0007669"/>
    <property type="project" value="UniProtKB-KW"/>
</dbReference>
<comment type="cofactor">
    <cofactor evidence="3">
        <name>Zn(2+)</name>
        <dbReference type="ChEBI" id="CHEBI:29105"/>
    </cofactor>
    <text evidence="3">Binds 1 divalent metal cation per subunit.</text>
</comment>
<feature type="binding site" evidence="3">
    <location>
        <position position="242"/>
    </location>
    <ligand>
        <name>a divalent metal cation</name>
        <dbReference type="ChEBI" id="CHEBI:60240"/>
    </ligand>
</feature>
<dbReference type="PANTHER" id="PTHR47572">
    <property type="entry name" value="LIPOPROTEIN-RELATED"/>
    <property type="match status" value="1"/>
</dbReference>
<keyword evidence="3" id="KW-0479">Metal-binding</keyword>
<reference evidence="5 6" key="1">
    <citation type="journal article" date="2012" name="J. Bacteriol.">
        <title>Genome sequence of the pathogenic Herbaspirillum seropedicae strain Os34, isolated from rice roots.</title>
        <authorList>
            <person name="Ye W."/>
            <person name="Ye S."/>
            <person name="Liu J."/>
            <person name="Chang S."/>
            <person name="Chen M."/>
            <person name="Zhu B."/>
            <person name="Guo L."/>
            <person name="An Q."/>
        </authorList>
    </citation>
    <scope>NUCLEOTIDE SEQUENCE [LARGE SCALE GENOMIC DNA]</scope>
    <source>
        <strain evidence="5 6">Os34</strain>
    </source>
</reference>
<proteinExistence type="predicted"/>
<keyword evidence="1" id="KW-0378">Hydrolase</keyword>
<evidence type="ECO:0000313" key="5">
    <source>
        <dbReference type="EMBL" id="QJQ02076.1"/>
    </source>
</evidence>
<feature type="binding site" evidence="3">
    <location>
        <position position="44"/>
    </location>
    <ligand>
        <name>a divalent metal cation</name>
        <dbReference type="ChEBI" id="CHEBI:60240"/>
    </ligand>
</feature>
<evidence type="ECO:0000256" key="2">
    <source>
        <dbReference type="PIRSR" id="PIRSR605511-1"/>
    </source>
</evidence>
<feature type="binding site" evidence="3">
    <location>
        <position position="188"/>
    </location>
    <ligand>
        <name>a divalent metal cation</name>
        <dbReference type="ChEBI" id="CHEBI:60240"/>
    </ligand>
</feature>
<accession>A0A6M3ZU41</accession>
<dbReference type="GO" id="GO:0046872">
    <property type="term" value="F:metal ion binding"/>
    <property type="evidence" value="ECO:0007669"/>
    <property type="project" value="UniProtKB-KW"/>
</dbReference>